<dbReference type="EMBL" id="LBPN01000010">
    <property type="protein sequence ID" value="KKP59201.1"/>
    <property type="molecule type" value="Genomic_DNA"/>
</dbReference>
<dbReference type="Gene3D" id="2.160.10.10">
    <property type="entry name" value="Hexapeptide repeat proteins"/>
    <property type="match status" value="1"/>
</dbReference>
<organism evidence="4 5">
    <name type="scientific">Candidatus Gottesmanbacteria bacterium GW2011_GWA1_34_13</name>
    <dbReference type="NCBI Taxonomy" id="1618434"/>
    <lineage>
        <taxon>Bacteria</taxon>
        <taxon>Candidatus Gottesmaniibacteriota</taxon>
    </lineage>
</organism>
<gene>
    <name evidence="4" type="ORF">UR52_C0010G0014</name>
</gene>
<keyword evidence="1 4" id="KW-0808">Transferase</keyword>
<dbReference type="SUPFAM" id="SSF53448">
    <property type="entry name" value="Nucleotide-diphospho-sugar transferases"/>
    <property type="match status" value="1"/>
</dbReference>
<feature type="domain" description="Nucleotidyl transferase" evidence="3">
    <location>
        <begin position="8"/>
        <end position="211"/>
    </location>
</feature>
<dbReference type="InterPro" id="IPR005835">
    <property type="entry name" value="NTP_transferase_dom"/>
</dbReference>
<evidence type="ECO:0000313" key="4">
    <source>
        <dbReference type="EMBL" id="KKP59201.1"/>
    </source>
</evidence>
<dbReference type="AlphaFoldDB" id="A0A0G0B669"/>
<dbReference type="GO" id="GO:0016779">
    <property type="term" value="F:nucleotidyltransferase activity"/>
    <property type="evidence" value="ECO:0007669"/>
    <property type="project" value="UniProtKB-KW"/>
</dbReference>
<dbReference type="InterPro" id="IPR050065">
    <property type="entry name" value="GlmU-like"/>
</dbReference>
<evidence type="ECO:0000313" key="5">
    <source>
        <dbReference type="Proteomes" id="UP000034176"/>
    </source>
</evidence>
<keyword evidence="2" id="KW-0548">Nucleotidyltransferase</keyword>
<accession>A0A0G0B669</accession>
<dbReference type="Gene3D" id="3.90.550.10">
    <property type="entry name" value="Spore Coat Polysaccharide Biosynthesis Protein SpsA, Chain A"/>
    <property type="match status" value="1"/>
</dbReference>
<dbReference type="PANTHER" id="PTHR43584:SF8">
    <property type="entry name" value="N-ACETYLMURAMATE ALPHA-1-PHOSPHATE URIDYLYLTRANSFERASE"/>
    <property type="match status" value="1"/>
</dbReference>
<sequence>MKNDVTVLLLAGGKSNRFWPIADKMELSFLGLTLLERQIEFFKSVGLNNIILVTNENLSTKYQKLVKKVIIQKSLGMGAAVLSARKEIENKQVLIVIADDIVDESVFKGIFEKIKAKTNFIIGYYTPNYFPGGYLKLNGNKIEQIIEKPEKGKEPSKFVAIFGSFFTDGSQIINSLEKLKHNHFDKIYEDAISDLIFQGHKFEMVPYKDSWIALKYPWDTFKILNYFLQQIIENKIHKSAQIHKSVSIVGPVEIEENVKVMENAKLVGPLHIGKNTIIGNNTLIRSSNIGEN</sequence>
<feature type="non-terminal residue" evidence="4">
    <location>
        <position position="292"/>
    </location>
</feature>
<dbReference type="STRING" id="1618434.UR52_C0010G0014"/>
<dbReference type="InterPro" id="IPR029044">
    <property type="entry name" value="Nucleotide-diphossugar_trans"/>
</dbReference>
<reference evidence="4 5" key="1">
    <citation type="journal article" date="2015" name="Nature">
        <title>rRNA introns, odd ribosomes, and small enigmatic genomes across a large radiation of phyla.</title>
        <authorList>
            <person name="Brown C.T."/>
            <person name="Hug L.A."/>
            <person name="Thomas B.C."/>
            <person name="Sharon I."/>
            <person name="Castelle C.J."/>
            <person name="Singh A."/>
            <person name="Wilkins M.J."/>
            <person name="Williams K.H."/>
            <person name="Banfield J.F."/>
        </authorList>
    </citation>
    <scope>NUCLEOTIDE SEQUENCE [LARGE SCALE GENOMIC DNA]</scope>
</reference>
<dbReference type="PANTHER" id="PTHR43584">
    <property type="entry name" value="NUCLEOTIDYL TRANSFERASE"/>
    <property type="match status" value="1"/>
</dbReference>
<evidence type="ECO:0000256" key="2">
    <source>
        <dbReference type="ARBA" id="ARBA00022695"/>
    </source>
</evidence>
<protein>
    <submittedName>
        <fullName evidence="4">Glucose-1-phosphate thymidylyltransferase-like protein</fullName>
    </submittedName>
</protein>
<dbReference type="Proteomes" id="UP000034176">
    <property type="component" value="Unassembled WGS sequence"/>
</dbReference>
<name>A0A0G0B669_9BACT</name>
<comment type="caution">
    <text evidence="4">The sequence shown here is derived from an EMBL/GenBank/DDBJ whole genome shotgun (WGS) entry which is preliminary data.</text>
</comment>
<dbReference type="InterPro" id="IPR001451">
    <property type="entry name" value="Hexapep"/>
</dbReference>
<proteinExistence type="predicted"/>
<evidence type="ECO:0000256" key="1">
    <source>
        <dbReference type="ARBA" id="ARBA00022679"/>
    </source>
</evidence>
<dbReference type="Pfam" id="PF00132">
    <property type="entry name" value="Hexapep"/>
    <property type="match status" value="1"/>
</dbReference>
<dbReference type="Pfam" id="PF00483">
    <property type="entry name" value="NTP_transferase"/>
    <property type="match status" value="1"/>
</dbReference>
<evidence type="ECO:0000259" key="3">
    <source>
        <dbReference type="Pfam" id="PF00483"/>
    </source>
</evidence>